<comment type="caution">
    <text evidence="1">The sequence shown here is derived from an EMBL/GenBank/DDBJ whole genome shotgun (WGS) entry which is preliminary data.</text>
</comment>
<feature type="non-terminal residue" evidence="1">
    <location>
        <position position="33"/>
    </location>
</feature>
<name>K1RP30_9ZZZZ</name>
<dbReference type="EMBL" id="AJWZ01010926">
    <property type="protein sequence ID" value="EKC47068.1"/>
    <property type="molecule type" value="Genomic_DNA"/>
</dbReference>
<gene>
    <name evidence="1" type="ORF">OBE_15897</name>
</gene>
<protein>
    <submittedName>
        <fullName evidence="1">Uncharacterized protein</fullName>
    </submittedName>
</protein>
<dbReference type="AlphaFoldDB" id="K1RP30"/>
<sequence length="33" mass="3401">MGNGTAGIVSFEKSAQFQTYLASAGSYDKAKAT</sequence>
<reference evidence="1" key="1">
    <citation type="journal article" date="2013" name="Environ. Microbiol.">
        <title>Microbiota from the distal guts of lean and obese adolescents exhibit partial functional redundancy besides clear differences in community structure.</title>
        <authorList>
            <person name="Ferrer M."/>
            <person name="Ruiz A."/>
            <person name="Lanza F."/>
            <person name="Haange S.B."/>
            <person name="Oberbach A."/>
            <person name="Till H."/>
            <person name="Bargiela R."/>
            <person name="Campoy C."/>
            <person name="Segura M.T."/>
            <person name="Richter M."/>
            <person name="von Bergen M."/>
            <person name="Seifert J."/>
            <person name="Suarez A."/>
        </authorList>
    </citation>
    <scope>NUCLEOTIDE SEQUENCE</scope>
</reference>
<evidence type="ECO:0000313" key="1">
    <source>
        <dbReference type="EMBL" id="EKC47068.1"/>
    </source>
</evidence>
<proteinExistence type="predicted"/>
<organism evidence="1">
    <name type="scientific">human gut metagenome</name>
    <dbReference type="NCBI Taxonomy" id="408170"/>
    <lineage>
        <taxon>unclassified sequences</taxon>
        <taxon>metagenomes</taxon>
        <taxon>organismal metagenomes</taxon>
    </lineage>
</organism>
<accession>K1RP30</accession>